<organism evidence="12 13">
    <name type="scientific">Imshaugia aleurites</name>
    <dbReference type="NCBI Taxonomy" id="172621"/>
    <lineage>
        <taxon>Eukaryota</taxon>
        <taxon>Fungi</taxon>
        <taxon>Dikarya</taxon>
        <taxon>Ascomycota</taxon>
        <taxon>Pezizomycotina</taxon>
        <taxon>Lecanoromycetes</taxon>
        <taxon>OSLEUM clade</taxon>
        <taxon>Lecanoromycetidae</taxon>
        <taxon>Lecanorales</taxon>
        <taxon>Lecanorineae</taxon>
        <taxon>Parmeliaceae</taxon>
        <taxon>Imshaugia</taxon>
    </lineage>
</organism>
<keyword evidence="4" id="KW-0963">Cytoplasm</keyword>
<dbReference type="Proteomes" id="UP000664534">
    <property type="component" value="Unassembled WGS sequence"/>
</dbReference>
<evidence type="ECO:0000256" key="3">
    <source>
        <dbReference type="ARBA" id="ARBA00008726"/>
    </source>
</evidence>
<keyword evidence="5" id="KW-0507">mRNA processing</keyword>
<comment type="caution">
    <text evidence="12">The sequence shown here is derived from an EMBL/GenBank/DDBJ whole genome shotgun (WGS) entry which is preliminary data.</text>
</comment>
<name>A0A8H3PG16_9LECA</name>
<dbReference type="PANTHER" id="PTHR12786">
    <property type="entry name" value="SPLICING FACTOR SF3A-RELATED"/>
    <property type="match status" value="1"/>
</dbReference>
<reference evidence="12" key="1">
    <citation type="submission" date="2021-03" db="EMBL/GenBank/DDBJ databases">
        <authorList>
            <person name="Tagirdzhanova G."/>
        </authorList>
    </citation>
    <scope>NUCLEOTIDE SEQUENCE</scope>
</reference>
<keyword evidence="6" id="KW-0508">mRNA splicing</keyword>
<evidence type="ECO:0000313" key="12">
    <source>
        <dbReference type="EMBL" id="CAF9939559.1"/>
    </source>
</evidence>
<feature type="region of interest" description="Disordered" evidence="9">
    <location>
        <begin position="171"/>
        <end position="191"/>
    </location>
</feature>
<keyword evidence="8" id="KW-0131">Cell cycle</keyword>
<evidence type="ECO:0000256" key="5">
    <source>
        <dbReference type="ARBA" id="ARBA00022664"/>
    </source>
</evidence>
<feature type="region of interest" description="Disordered" evidence="9">
    <location>
        <begin position="98"/>
        <end position="127"/>
    </location>
</feature>
<comment type="similarity">
    <text evidence="3">Belongs to the SDE2 family.</text>
</comment>
<gene>
    <name evidence="12" type="ORF">IMSHALPRED_001555</name>
</gene>
<feature type="region of interest" description="Disordered" evidence="9">
    <location>
        <begin position="210"/>
        <end position="286"/>
    </location>
</feature>
<feature type="compositionally biased region" description="Low complexity" evidence="9">
    <location>
        <begin position="216"/>
        <end position="229"/>
    </location>
</feature>
<evidence type="ECO:0000256" key="4">
    <source>
        <dbReference type="ARBA" id="ARBA00022490"/>
    </source>
</evidence>
<dbReference type="GO" id="GO:0006397">
    <property type="term" value="P:mRNA processing"/>
    <property type="evidence" value="ECO:0007669"/>
    <property type="project" value="UniProtKB-KW"/>
</dbReference>
<proteinExistence type="inferred from homology"/>
<comment type="subcellular location">
    <subcellularLocation>
        <location evidence="2">Cytoplasm</location>
    </subcellularLocation>
    <subcellularLocation>
        <location evidence="1">Nucleus</location>
    </subcellularLocation>
</comment>
<feature type="compositionally biased region" description="Low complexity" evidence="9">
    <location>
        <begin position="244"/>
        <end position="260"/>
    </location>
</feature>
<feature type="compositionally biased region" description="Polar residues" evidence="9">
    <location>
        <begin position="113"/>
        <end position="122"/>
    </location>
</feature>
<dbReference type="PANTHER" id="PTHR12786:SF1">
    <property type="entry name" value="SPLICING REGULATOR SDE2"/>
    <property type="match status" value="1"/>
</dbReference>
<sequence length="301" mass="32951">MVPRVINVLLTSFPGLGLPSTLSLPVDSSTSIINLKQHISDRIPHLESRLILTTTSNKEVLSSEDPIITLLSSRHDAFLPLRLSVPLCGGKGGFGSQLRAAGGRMSSKRKNNQGDSNSSNRNLDGRRLRTVNEAKALAEYLALKPEMEKKEKEARRVRWEQVVDLAERREEEIRNGSKGKVDGRWVEDKEEAGERAREAVLAAMRSGDYHDNLKESSSGSSSGASAHTSDASEEENVEDSKQEALSSSSKRKSSAALARSYFGFDEDDDFMSDEEEEELGNGLTVEDTTLVNSKGKLKATA</sequence>
<keyword evidence="7" id="KW-0539">Nucleus</keyword>
<dbReference type="Pfam" id="PF13019">
    <property type="entry name" value="Sde2_N_Ubi_yeast"/>
    <property type="match status" value="1"/>
</dbReference>
<dbReference type="EMBL" id="CAJPDT010000120">
    <property type="protein sequence ID" value="CAF9939559.1"/>
    <property type="molecule type" value="Genomic_DNA"/>
</dbReference>
<keyword evidence="13" id="KW-1185">Reference proteome</keyword>
<feature type="domain" description="Sde2 ubiquitin" evidence="10">
    <location>
        <begin position="6"/>
        <end position="88"/>
    </location>
</feature>
<dbReference type="InterPro" id="IPR051421">
    <property type="entry name" value="RNA_Proc_DNA_Dmg_Regulator"/>
</dbReference>
<evidence type="ECO:0008006" key="14">
    <source>
        <dbReference type="Google" id="ProtNLM"/>
    </source>
</evidence>
<dbReference type="GO" id="GO:0005737">
    <property type="term" value="C:cytoplasm"/>
    <property type="evidence" value="ECO:0007669"/>
    <property type="project" value="UniProtKB-SubCell"/>
</dbReference>
<feature type="domain" description="SDE2-like" evidence="11">
    <location>
        <begin position="89"/>
        <end position="200"/>
    </location>
</feature>
<evidence type="ECO:0000256" key="8">
    <source>
        <dbReference type="ARBA" id="ARBA00023306"/>
    </source>
</evidence>
<dbReference type="GO" id="GO:0008380">
    <property type="term" value="P:RNA splicing"/>
    <property type="evidence" value="ECO:0007669"/>
    <property type="project" value="UniProtKB-KW"/>
</dbReference>
<dbReference type="OrthoDB" id="547031at2759"/>
<evidence type="ECO:0000256" key="7">
    <source>
        <dbReference type="ARBA" id="ARBA00023242"/>
    </source>
</evidence>
<evidence type="ECO:0000259" key="10">
    <source>
        <dbReference type="Pfam" id="PF13019"/>
    </source>
</evidence>
<evidence type="ECO:0000256" key="2">
    <source>
        <dbReference type="ARBA" id="ARBA00004496"/>
    </source>
</evidence>
<dbReference type="InterPro" id="IPR053822">
    <property type="entry name" value="SDE2-like_dom"/>
</dbReference>
<dbReference type="AlphaFoldDB" id="A0A8H3PG16"/>
<accession>A0A8H3PG16</accession>
<dbReference type="GO" id="GO:0005634">
    <property type="term" value="C:nucleus"/>
    <property type="evidence" value="ECO:0007669"/>
    <property type="project" value="UniProtKB-SubCell"/>
</dbReference>
<evidence type="ECO:0000259" key="11">
    <source>
        <dbReference type="Pfam" id="PF22782"/>
    </source>
</evidence>
<evidence type="ECO:0000313" key="13">
    <source>
        <dbReference type="Proteomes" id="UP000664534"/>
    </source>
</evidence>
<dbReference type="Pfam" id="PF22782">
    <property type="entry name" value="SDE2"/>
    <property type="match status" value="1"/>
</dbReference>
<evidence type="ECO:0000256" key="6">
    <source>
        <dbReference type="ARBA" id="ARBA00023187"/>
    </source>
</evidence>
<evidence type="ECO:0000256" key="1">
    <source>
        <dbReference type="ARBA" id="ARBA00004123"/>
    </source>
</evidence>
<evidence type="ECO:0000256" key="9">
    <source>
        <dbReference type="SAM" id="MobiDB-lite"/>
    </source>
</evidence>
<feature type="compositionally biased region" description="Acidic residues" evidence="9">
    <location>
        <begin position="264"/>
        <end position="279"/>
    </location>
</feature>
<protein>
    <recommendedName>
        <fullName evidence="14">Sde2 N-terminal ubiquitin domain-containing protein</fullName>
    </recommendedName>
</protein>
<dbReference type="InterPro" id="IPR024974">
    <property type="entry name" value="Sde2_N"/>
</dbReference>